<dbReference type="Proteomes" id="UP001652623">
    <property type="component" value="Chromosome 4"/>
</dbReference>
<sequence length="468" mass="52399">MEMENRRSYRAHILLIPYPSLSHINPLLQFSNRLASKGIKATLATTIFISNTMNLKSSSSSSSVHFETISDGFDEGGSKQSPDTTTYLRRLEVVGSKTLAELIERHEYSMHPIDCIVYDLCMPWVVDVAKEFGILGAAFATQPCTVNFLYYCLHRGLLKYPFSSNQLSIPGLSFLELNDMPCFHFVGRLRLEVLEVLMKQFSNVEKADFLLVNTVYGFEKEVVDSMSKLVTNLLTVGPTIPSIFLDKRIKDDNEYGVNPITTTISSSSAICSDWLNKKPAGSVVYVSFGSTPYLKSKQMEELALGLKNTNFHFLWSVSASEHSKLPTKFLEEISDNKSGLIVKWSPQLEVLSNEAVGCFVTHCGWNSTIEALSLGVPMVAMPQWTDQTTNAKLIEDLWKVGVRVGVDEDGIAMRDEIEFSIREVMEGKRGRQIKLNANKWRNMAIEAISQGGTSDNNIDEFLSKLTCF</sequence>
<organism evidence="5 6">
    <name type="scientific">Ziziphus jujuba</name>
    <name type="common">Chinese jujube</name>
    <name type="synonym">Ziziphus sativa</name>
    <dbReference type="NCBI Taxonomy" id="326968"/>
    <lineage>
        <taxon>Eukaryota</taxon>
        <taxon>Viridiplantae</taxon>
        <taxon>Streptophyta</taxon>
        <taxon>Embryophyta</taxon>
        <taxon>Tracheophyta</taxon>
        <taxon>Spermatophyta</taxon>
        <taxon>Magnoliopsida</taxon>
        <taxon>eudicotyledons</taxon>
        <taxon>Gunneridae</taxon>
        <taxon>Pentapetalae</taxon>
        <taxon>rosids</taxon>
        <taxon>fabids</taxon>
        <taxon>Rosales</taxon>
        <taxon>Rhamnaceae</taxon>
        <taxon>Paliureae</taxon>
        <taxon>Ziziphus</taxon>
    </lineage>
</organism>
<dbReference type="InterPro" id="IPR002213">
    <property type="entry name" value="UDP_glucos_trans"/>
</dbReference>
<keyword evidence="3" id="KW-0328">Glycosyltransferase</keyword>
<dbReference type="PANTHER" id="PTHR11926">
    <property type="entry name" value="GLUCOSYL/GLUCURONOSYL TRANSFERASES"/>
    <property type="match status" value="1"/>
</dbReference>
<evidence type="ECO:0000256" key="3">
    <source>
        <dbReference type="RuleBase" id="RU003718"/>
    </source>
</evidence>
<keyword evidence="2 3" id="KW-0808">Transferase</keyword>
<evidence type="ECO:0000256" key="4">
    <source>
        <dbReference type="RuleBase" id="RU362057"/>
    </source>
</evidence>
<evidence type="ECO:0000313" key="6">
    <source>
        <dbReference type="RefSeq" id="XP_048328523.2"/>
    </source>
</evidence>
<dbReference type="RefSeq" id="XP_048328523.2">
    <property type="nucleotide sequence ID" value="XM_048472566.2"/>
</dbReference>
<evidence type="ECO:0000256" key="2">
    <source>
        <dbReference type="ARBA" id="ARBA00022679"/>
    </source>
</evidence>
<evidence type="ECO:0000256" key="1">
    <source>
        <dbReference type="ARBA" id="ARBA00009995"/>
    </source>
</evidence>
<keyword evidence="5" id="KW-1185">Reference proteome</keyword>
<gene>
    <name evidence="6" type="primary">LOC107416331</name>
</gene>
<proteinExistence type="inferred from homology"/>
<dbReference type="PANTHER" id="PTHR11926:SF1311">
    <property type="entry name" value="UDP-GLYCOSYLTRANSFERASE 74F2"/>
    <property type="match status" value="1"/>
</dbReference>
<evidence type="ECO:0000313" key="5">
    <source>
        <dbReference type="Proteomes" id="UP001652623"/>
    </source>
</evidence>
<dbReference type="SUPFAM" id="SSF53756">
    <property type="entry name" value="UDP-Glycosyltransferase/glycogen phosphorylase"/>
    <property type="match status" value="1"/>
</dbReference>
<name>A0ABM3IHG3_ZIZJJ</name>
<dbReference type="Pfam" id="PF00201">
    <property type="entry name" value="UDPGT"/>
    <property type="match status" value="1"/>
</dbReference>
<dbReference type="EC" id="2.4.1.-" evidence="4"/>
<dbReference type="Gene3D" id="3.40.50.2000">
    <property type="entry name" value="Glycogen Phosphorylase B"/>
    <property type="match status" value="2"/>
</dbReference>
<dbReference type="PROSITE" id="PS00375">
    <property type="entry name" value="UDPGT"/>
    <property type="match status" value="1"/>
</dbReference>
<accession>A0ABM3IHG3</accession>
<comment type="similarity">
    <text evidence="1 3">Belongs to the UDP-glycosyltransferase family.</text>
</comment>
<reference evidence="6" key="1">
    <citation type="submission" date="2025-08" db="UniProtKB">
        <authorList>
            <consortium name="RefSeq"/>
        </authorList>
    </citation>
    <scope>IDENTIFICATION</scope>
    <source>
        <tissue evidence="6">Seedling</tissue>
    </source>
</reference>
<protein>
    <recommendedName>
        <fullName evidence="4">Glycosyltransferase</fullName>
        <ecNumber evidence="4">2.4.1.-</ecNumber>
    </recommendedName>
</protein>
<dbReference type="CDD" id="cd03784">
    <property type="entry name" value="GT1_Gtf-like"/>
    <property type="match status" value="1"/>
</dbReference>
<dbReference type="InterPro" id="IPR035595">
    <property type="entry name" value="UDP_glycos_trans_CS"/>
</dbReference>
<dbReference type="GeneID" id="107416331"/>